<gene>
    <name evidence="1" type="primary">Necator_chrV.g18539</name>
    <name evidence="1" type="ORF">RB195_013748</name>
</gene>
<organism evidence="1 2">
    <name type="scientific">Necator americanus</name>
    <name type="common">Human hookworm</name>
    <dbReference type="NCBI Taxonomy" id="51031"/>
    <lineage>
        <taxon>Eukaryota</taxon>
        <taxon>Metazoa</taxon>
        <taxon>Ecdysozoa</taxon>
        <taxon>Nematoda</taxon>
        <taxon>Chromadorea</taxon>
        <taxon>Rhabditida</taxon>
        <taxon>Rhabditina</taxon>
        <taxon>Rhabditomorpha</taxon>
        <taxon>Strongyloidea</taxon>
        <taxon>Ancylostomatidae</taxon>
        <taxon>Bunostominae</taxon>
        <taxon>Necator</taxon>
    </lineage>
</organism>
<reference evidence="1 2" key="1">
    <citation type="submission" date="2023-08" db="EMBL/GenBank/DDBJ databases">
        <title>A Necator americanus chromosomal reference genome.</title>
        <authorList>
            <person name="Ilik V."/>
            <person name="Petrzelkova K.J."/>
            <person name="Pardy F."/>
            <person name="Fuh T."/>
            <person name="Niatou-Singa F.S."/>
            <person name="Gouil Q."/>
            <person name="Baker L."/>
            <person name="Ritchie M.E."/>
            <person name="Jex A.R."/>
            <person name="Gazzola D."/>
            <person name="Li H."/>
            <person name="Toshio Fujiwara R."/>
            <person name="Zhan B."/>
            <person name="Aroian R.V."/>
            <person name="Pafco B."/>
            <person name="Schwarz E.M."/>
        </authorList>
    </citation>
    <scope>NUCLEOTIDE SEQUENCE [LARGE SCALE GENOMIC DNA]</scope>
    <source>
        <strain evidence="1 2">Aroian</strain>
        <tissue evidence="1">Whole animal</tissue>
    </source>
</reference>
<accession>A0ABR1DXL2</accession>
<name>A0ABR1DXL2_NECAM</name>
<proteinExistence type="predicted"/>
<protein>
    <submittedName>
        <fullName evidence="1">Uncharacterized protein</fullName>
    </submittedName>
</protein>
<comment type="caution">
    <text evidence="1">The sequence shown here is derived from an EMBL/GenBank/DDBJ whole genome shotgun (WGS) entry which is preliminary data.</text>
</comment>
<evidence type="ECO:0000313" key="1">
    <source>
        <dbReference type="EMBL" id="KAK6754958.1"/>
    </source>
</evidence>
<dbReference type="Proteomes" id="UP001303046">
    <property type="component" value="Unassembled WGS sequence"/>
</dbReference>
<sequence>MQCHVVNHSAKSINTLLGIELNDRSASRMTRSKNLKGNRRQVTSLFYCRQANELKPFAADQWPTYILPCSHHLRTETRKTSWISPRDEDCKS</sequence>
<keyword evidence="2" id="KW-1185">Reference proteome</keyword>
<evidence type="ECO:0000313" key="2">
    <source>
        <dbReference type="Proteomes" id="UP001303046"/>
    </source>
</evidence>
<dbReference type="EMBL" id="JAVFWL010000005">
    <property type="protein sequence ID" value="KAK6754958.1"/>
    <property type="molecule type" value="Genomic_DNA"/>
</dbReference>